<dbReference type="PANTHER" id="PTHR46268:SF6">
    <property type="entry name" value="UNIVERSAL STRESS PROTEIN UP12"/>
    <property type="match status" value="1"/>
</dbReference>
<dbReference type="InterPro" id="IPR006015">
    <property type="entry name" value="Universal_stress_UspA"/>
</dbReference>
<dbReference type="CDD" id="cd00293">
    <property type="entry name" value="USP-like"/>
    <property type="match status" value="1"/>
</dbReference>
<sequence length="186" mass="19405">MCQLGEIRTDHTMYQTILYPTDGSEGSAAVADHVRELAAAFDATVHVLYVVDARGANYGLSGAFLTDEGSGVRADPAPDDGSGMVGEGTDAEATRSALVERGEEIVEAAAAALRDGETPPETLTAVETGTPHSAILEYADENDVDLVVMGTHGRTGVERYLLGSVAEKVVRLSDAPVVTVRADDGE</sequence>
<feature type="domain" description="UspA" evidence="2">
    <location>
        <begin position="13"/>
        <end position="56"/>
    </location>
</feature>
<comment type="caution">
    <text evidence="3">The sequence shown here is derived from an EMBL/GenBank/DDBJ whole genome shotgun (WGS) entry which is preliminary data.</text>
</comment>
<evidence type="ECO:0000313" key="3">
    <source>
        <dbReference type="EMBL" id="ELZ27887.1"/>
    </source>
</evidence>
<dbReference type="InterPro" id="IPR006016">
    <property type="entry name" value="UspA"/>
</dbReference>
<dbReference type="Gene3D" id="3.40.50.620">
    <property type="entry name" value="HUPs"/>
    <property type="match status" value="1"/>
</dbReference>
<dbReference type="EMBL" id="AOIW01000078">
    <property type="protein sequence ID" value="ELZ27887.1"/>
    <property type="molecule type" value="Genomic_DNA"/>
</dbReference>
<dbReference type="Pfam" id="PF00582">
    <property type="entry name" value="Usp"/>
    <property type="match status" value="2"/>
</dbReference>
<dbReference type="AlphaFoldDB" id="M0CZN3"/>
<name>M0CZN3_9EURY</name>
<dbReference type="PRINTS" id="PR01438">
    <property type="entry name" value="UNVRSLSTRESS"/>
</dbReference>
<dbReference type="PANTHER" id="PTHR46268">
    <property type="entry name" value="STRESS RESPONSE PROTEIN NHAX"/>
    <property type="match status" value="1"/>
</dbReference>
<protein>
    <submittedName>
        <fullName evidence="3">UspA domain protein</fullName>
    </submittedName>
</protein>
<feature type="domain" description="UspA" evidence="2">
    <location>
        <begin position="90"/>
        <end position="181"/>
    </location>
</feature>
<evidence type="ECO:0000256" key="1">
    <source>
        <dbReference type="ARBA" id="ARBA00008791"/>
    </source>
</evidence>
<dbReference type="PATRIC" id="fig|1227486.3.peg.3126"/>
<gene>
    <name evidence="3" type="ORF">C473_16067</name>
</gene>
<evidence type="ECO:0000259" key="2">
    <source>
        <dbReference type="Pfam" id="PF00582"/>
    </source>
</evidence>
<dbReference type="SUPFAM" id="SSF52402">
    <property type="entry name" value="Adenine nucleotide alpha hydrolases-like"/>
    <property type="match status" value="1"/>
</dbReference>
<dbReference type="Proteomes" id="UP000011572">
    <property type="component" value="Unassembled WGS sequence"/>
</dbReference>
<evidence type="ECO:0000313" key="4">
    <source>
        <dbReference type="Proteomes" id="UP000011572"/>
    </source>
</evidence>
<reference evidence="3 4" key="1">
    <citation type="journal article" date="2014" name="PLoS Genet.">
        <title>Phylogenetically driven sequencing of extremely halophilic archaea reveals strategies for static and dynamic osmo-response.</title>
        <authorList>
            <person name="Becker E.A."/>
            <person name="Seitzer P.M."/>
            <person name="Tritt A."/>
            <person name="Larsen D."/>
            <person name="Krusor M."/>
            <person name="Yao A.I."/>
            <person name="Wu D."/>
            <person name="Madern D."/>
            <person name="Eisen J.A."/>
            <person name="Darling A.E."/>
            <person name="Facciotti M.T."/>
        </authorList>
    </citation>
    <scope>NUCLEOTIDE SEQUENCE [LARGE SCALE GENOMIC DNA]</scope>
    <source>
        <strain evidence="3 4">JCM 10247</strain>
    </source>
</reference>
<comment type="similarity">
    <text evidence="1">Belongs to the universal stress protein A family.</text>
</comment>
<organism evidence="3 4">
    <name type="scientific">Halorubrum distributum JCM 10247</name>
    <dbReference type="NCBI Taxonomy" id="1227486"/>
    <lineage>
        <taxon>Archaea</taxon>
        <taxon>Methanobacteriati</taxon>
        <taxon>Methanobacteriota</taxon>
        <taxon>Stenosarchaea group</taxon>
        <taxon>Halobacteria</taxon>
        <taxon>Halobacteriales</taxon>
        <taxon>Haloferacaceae</taxon>
        <taxon>Halorubrum</taxon>
        <taxon>Halorubrum distributum group</taxon>
    </lineage>
</organism>
<dbReference type="InterPro" id="IPR014729">
    <property type="entry name" value="Rossmann-like_a/b/a_fold"/>
</dbReference>
<accession>M0CZN3</accession>
<proteinExistence type="inferred from homology"/>